<dbReference type="PANTHER" id="PTHR20933">
    <property type="entry name" value="F-BOX ONLY PROTEIN 33"/>
    <property type="match status" value="1"/>
</dbReference>
<evidence type="ECO:0000256" key="1">
    <source>
        <dbReference type="SAM" id="MobiDB-lite"/>
    </source>
</evidence>
<gene>
    <name evidence="3" type="ORF">Vretifemale_6190</name>
    <name evidence="4" type="ORF">Vretimale_6021</name>
</gene>
<name>A0A8J4CAP5_9CHLO</name>
<feature type="compositionally biased region" description="Gly residues" evidence="1">
    <location>
        <begin position="442"/>
        <end position="452"/>
    </location>
</feature>
<protein>
    <recommendedName>
        <fullName evidence="2">F-box domain-containing protein</fullName>
    </recommendedName>
</protein>
<dbReference type="PANTHER" id="PTHR20933:SF4">
    <property type="entry name" value="F-BOX INVOLVED IN POLYQ PATHOGENESIS, ISOFORM A"/>
    <property type="match status" value="1"/>
</dbReference>
<reference evidence="3" key="1">
    <citation type="journal article" date="2021" name="Proc. Natl. Acad. Sci. U.S.A.">
        <title>Three genomes in the algal genus Volvox reveal the fate of a haploid sex-determining region after a transition to homothallism.</title>
        <authorList>
            <person name="Yamamoto K."/>
            <person name="Hamaji T."/>
            <person name="Kawai-Toyooka H."/>
            <person name="Matsuzaki R."/>
            <person name="Takahashi F."/>
            <person name="Nishimura Y."/>
            <person name="Kawachi M."/>
            <person name="Noguchi H."/>
            <person name="Minakuchi Y."/>
            <person name="Umen J.G."/>
            <person name="Toyoda A."/>
            <person name="Nozaki H."/>
        </authorList>
    </citation>
    <scope>NUCLEOTIDE SEQUENCE</scope>
    <source>
        <strain evidence="4">NIES-3785</strain>
        <strain evidence="3">NIES-3786</strain>
    </source>
</reference>
<feature type="compositionally biased region" description="Acidic residues" evidence="1">
    <location>
        <begin position="657"/>
        <end position="669"/>
    </location>
</feature>
<feature type="compositionally biased region" description="Low complexity" evidence="1">
    <location>
        <begin position="417"/>
        <end position="427"/>
    </location>
</feature>
<evidence type="ECO:0000313" key="5">
    <source>
        <dbReference type="Proteomes" id="UP000747110"/>
    </source>
</evidence>
<feature type="region of interest" description="Disordered" evidence="1">
    <location>
        <begin position="582"/>
        <end position="742"/>
    </location>
</feature>
<dbReference type="SUPFAM" id="SSF81383">
    <property type="entry name" value="F-box domain"/>
    <property type="match status" value="1"/>
</dbReference>
<feature type="region of interest" description="Disordered" evidence="1">
    <location>
        <begin position="1"/>
        <end position="34"/>
    </location>
</feature>
<organism evidence="3 5">
    <name type="scientific">Volvox reticuliferus</name>
    <dbReference type="NCBI Taxonomy" id="1737510"/>
    <lineage>
        <taxon>Eukaryota</taxon>
        <taxon>Viridiplantae</taxon>
        <taxon>Chlorophyta</taxon>
        <taxon>core chlorophytes</taxon>
        <taxon>Chlorophyceae</taxon>
        <taxon>CS clade</taxon>
        <taxon>Chlamydomonadales</taxon>
        <taxon>Volvocaceae</taxon>
        <taxon>Volvox</taxon>
    </lineage>
</organism>
<dbReference type="InterPro" id="IPR036047">
    <property type="entry name" value="F-box-like_dom_sf"/>
</dbReference>
<proteinExistence type="predicted"/>
<evidence type="ECO:0000313" key="3">
    <source>
        <dbReference type="EMBL" id="GIL76515.1"/>
    </source>
</evidence>
<dbReference type="SMART" id="SM00256">
    <property type="entry name" value="FBOX"/>
    <property type="match status" value="1"/>
</dbReference>
<dbReference type="EMBL" id="BNCP01000008">
    <property type="protein sequence ID" value="GIL76515.1"/>
    <property type="molecule type" value="Genomic_DNA"/>
</dbReference>
<dbReference type="Pfam" id="PF12937">
    <property type="entry name" value="F-box-like"/>
    <property type="match status" value="1"/>
</dbReference>
<feature type="domain" description="F-box" evidence="2">
    <location>
        <begin position="39"/>
        <end position="79"/>
    </location>
</feature>
<dbReference type="Proteomes" id="UP000722791">
    <property type="component" value="Unassembled WGS sequence"/>
</dbReference>
<dbReference type="InterPro" id="IPR001810">
    <property type="entry name" value="F-box_dom"/>
</dbReference>
<sequence length="742" mass="77935">MTRKRSKSKGTAFDYLPGHHGNNNGNSASSPRLSSFDSLPNETLLLIFANLQFPSRQYACLVCRRWRDLLLEPPFCRYVASGQSLSEALQASSPGDTLICLPGMYQETLLVDKPVRVVAEDYWRAERRLRHRRRGRDASEGVACGTQPAAVLIEQVSGPGFDGPCSALAAPGQQPQQQYPQPLQHEWVLLQEQMRQRSGGSAVKHRGAPSSGGSGCVGIRARPSVPSVAVLSLRPPVVVMDSRCCFVGFEFHTTVVHNEVSICCFGPNSPLARFEHCTFSGLTGLRVPYSKGSQTRLELYDCTLLGTTQSLAAVQMDAGKLLMNRCGIQNNSVGVEVGPEALARLADCELRWCGTALVVDGCLAMANCRLWGNGKLGNLNTDARLRAAQSYSEACLAAGGPPPLPPWANKQQEEQLPEQAQEGLQPPSALPSCNRSRRRGPRGGGGPLGDAGAGTSTAAAVASTSDGALTSLAPAIVQSIHQQIQDGNAGGSGSGGGASSISPNRVATLAAAQWAEVSAAFASRQQLVRVVGCEVTAPQLIMRTGLHKEVRKKARELVRQVYGAPDDDLFPEWEVLVHSDLDSDMDEEDSSVTSGSVMADDEDLEDEDEDPLDLADDPDLDESGESQSGSDSDSSSGSGSGDAADEMDRGAAVADGEAGEAEGEDEEWGAGESLSSGRGSSDSSSDSDSRESDSDTSDSSGSGDSDTSDSSGSGDSDSGNGNEHDSSSGNTDDAGGSSVRPH</sequence>
<dbReference type="InterPro" id="IPR011050">
    <property type="entry name" value="Pectin_lyase_fold/virulence"/>
</dbReference>
<dbReference type="SUPFAM" id="SSF51126">
    <property type="entry name" value="Pectin lyase-like"/>
    <property type="match status" value="1"/>
</dbReference>
<feature type="compositionally biased region" description="Low complexity" evidence="1">
    <location>
        <begin position="625"/>
        <end position="637"/>
    </location>
</feature>
<dbReference type="Proteomes" id="UP000747110">
    <property type="component" value="Unassembled WGS sequence"/>
</dbReference>
<feature type="compositionally biased region" description="Acidic residues" evidence="1">
    <location>
        <begin position="599"/>
        <end position="624"/>
    </location>
</feature>
<evidence type="ECO:0000259" key="2">
    <source>
        <dbReference type="SMART" id="SM00256"/>
    </source>
</evidence>
<feature type="compositionally biased region" description="Low complexity" evidence="1">
    <location>
        <begin position="670"/>
        <end position="686"/>
    </location>
</feature>
<dbReference type="OrthoDB" id="541454at2759"/>
<feature type="compositionally biased region" description="Low complexity" evidence="1">
    <location>
        <begin position="697"/>
        <end position="721"/>
    </location>
</feature>
<dbReference type="EMBL" id="BNCQ01000008">
    <property type="protein sequence ID" value="GIM01221.1"/>
    <property type="molecule type" value="Genomic_DNA"/>
</dbReference>
<accession>A0A8J4CAP5</accession>
<comment type="caution">
    <text evidence="3">The sequence shown here is derived from an EMBL/GenBank/DDBJ whole genome shotgun (WGS) entry which is preliminary data.</text>
</comment>
<evidence type="ECO:0000313" key="4">
    <source>
        <dbReference type="EMBL" id="GIM01221.1"/>
    </source>
</evidence>
<feature type="region of interest" description="Disordered" evidence="1">
    <location>
        <begin position="399"/>
        <end position="457"/>
    </location>
</feature>
<keyword evidence="5" id="KW-1185">Reference proteome</keyword>
<dbReference type="Gene3D" id="1.20.1280.50">
    <property type="match status" value="1"/>
</dbReference>
<dbReference type="AlphaFoldDB" id="A0A8J4CAP5"/>